<dbReference type="InterPro" id="IPR051397">
    <property type="entry name" value="Zn-ADH-like_protein"/>
</dbReference>
<dbReference type="SUPFAM" id="SSF50129">
    <property type="entry name" value="GroES-like"/>
    <property type="match status" value="1"/>
</dbReference>
<protein>
    <submittedName>
        <fullName evidence="2">Oxidoreductase</fullName>
    </submittedName>
</protein>
<gene>
    <name evidence="2" type="ORF">CP985_03775</name>
</gene>
<sequence>MKAFVVEKIDDKKYEASIKDIEIPTIKEDEILIKCLYSSLNYKDALSSIGNPGVTKVFPHITGIDVSGEVIESKSSNFKKGDKVVVTGYDFGMNTNGGHQEYAKVPSSWAIKIPKELDEKEIMIYGTAGLTAALSINELQQNNITKGKILVTGATGGVGSIAVCILSKLGYEVSAITGKKEQIEFLKSLGAKDVILRQEFDIENKRPLLSEKYDGVVDTVGGEYLAHSLKQLKYNGVATCCGLTSSYELNTNVFPFILRGVRLIGIDSVEISLEKKEKIWQKVAKEYKVENINSLVTQISLEQIKEAYNKILNSKAIGRYLVKI</sequence>
<dbReference type="Pfam" id="PF08240">
    <property type="entry name" value="ADH_N"/>
    <property type="match status" value="1"/>
</dbReference>
<dbReference type="Gene3D" id="3.90.180.10">
    <property type="entry name" value="Medium-chain alcohol dehydrogenases, catalytic domain"/>
    <property type="match status" value="1"/>
</dbReference>
<dbReference type="Proteomes" id="UP000290092">
    <property type="component" value="Unassembled WGS sequence"/>
</dbReference>
<evidence type="ECO:0000259" key="1">
    <source>
        <dbReference type="SMART" id="SM00829"/>
    </source>
</evidence>
<accession>A0AAX2AIA5</accession>
<evidence type="ECO:0000313" key="3">
    <source>
        <dbReference type="Proteomes" id="UP000290092"/>
    </source>
</evidence>
<feature type="domain" description="Enoyl reductase (ER)" evidence="1">
    <location>
        <begin position="16"/>
        <end position="322"/>
    </location>
</feature>
<dbReference type="GO" id="GO:0043957">
    <property type="term" value="F:acryloyl-CoA reductase (NADPH) activity"/>
    <property type="evidence" value="ECO:0007669"/>
    <property type="project" value="TreeGrafter"/>
</dbReference>
<comment type="caution">
    <text evidence="2">The sequence shown here is derived from an EMBL/GenBank/DDBJ whole genome shotgun (WGS) entry which is preliminary data.</text>
</comment>
<evidence type="ECO:0000313" key="2">
    <source>
        <dbReference type="EMBL" id="RXK16285.1"/>
    </source>
</evidence>
<proteinExistence type="predicted"/>
<dbReference type="NCBIfam" id="TIGR02823">
    <property type="entry name" value="oxido_YhdH"/>
    <property type="match status" value="1"/>
</dbReference>
<organism evidence="2 3">
    <name type="scientific">Malaciobacter mytili LMG 24559</name>
    <dbReference type="NCBI Taxonomy" id="1032238"/>
    <lineage>
        <taxon>Bacteria</taxon>
        <taxon>Pseudomonadati</taxon>
        <taxon>Campylobacterota</taxon>
        <taxon>Epsilonproteobacteria</taxon>
        <taxon>Campylobacterales</taxon>
        <taxon>Arcobacteraceae</taxon>
        <taxon>Malaciobacter</taxon>
    </lineage>
</organism>
<dbReference type="PANTHER" id="PTHR43677:SF1">
    <property type="entry name" value="ACRYLYL-COA REDUCTASE ACUI-RELATED"/>
    <property type="match status" value="1"/>
</dbReference>
<dbReference type="Pfam" id="PF00107">
    <property type="entry name" value="ADH_zinc_N"/>
    <property type="match status" value="1"/>
</dbReference>
<dbReference type="InterPro" id="IPR020843">
    <property type="entry name" value="ER"/>
</dbReference>
<dbReference type="InterPro" id="IPR013154">
    <property type="entry name" value="ADH-like_N"/>
</dbReference>
<reference evidence="2 3" key="1">
    <citation type="submission" date="2017-09" db="EMBL/GenBank/DDBJ databases">
        <title>Genomics of the genus Arcobacter.</title>
        <authorList>
            <person name="Perez-Cataluna A."/>
            <person name="Figueras M.J."/>
            <person name="Salas-Masso N."/>
        </authorList>
    </citation>
    <scope>NUCLEOTIDE SEQUENCE [LARGE SCALE GENOMIC DNA]</scope>
    <source>
        <strain evidence="2 3">CECT 7386</strain>
    </source>
</reference>
<dbReference type="EMBL" id="NXID01000010">
    <property type="protein sequence ID" value="RXK16285.1"/>
    <property type="molecule type" value="Genomic_DNA"/>
</dbReference>
<dbReference type="Gene3D" id="3.40.50.720">
    <property type="entry name" value="NAD(P)-binding Rossmann-like Domain"/>
    <property type="match status" value="1"/>
</dbReference>
<keyword evidence="3" id="KW-1185">Reference proteome</keyword>
<dbReference type="SUPFAM" id="SSF51735">
    <property type="entry name" value="NAD(P)-binding Rossmann-fold domains"/>
    <property type="match status" value="1"/>
</dbReference>
<dbReference type="InterPro" id="IPR011032">
    <property type="entry name" value="GroES-like_sf"/>
</dbReference>
<dbReference type="CDD" id="cd05280">
    <property type="entry name" value="MDR_yhdh_yhfp"/>
    <property type="match status" value="1"/>
</dbReference>
<dbReference type="InterPro" id="IPR036291">
    <property type="entry name" value="NAD(P)-bd_dom_sf"/>
</dbReference>
<dbReference type="RefSeq" id="WP_114840572.1">
    <property type="nucleotide sequence ID" value="NZ_CP031219.1"/>
</dbReference>
<dbReference type="SMART" id="SM00829">
    <property type="entry name" value="PKS_ER"/>
    <property type="match status" value="1"/>
</dbReference>
<dbReference type="KEGG" id="amyt:AMYT_0046"/>
<dbReference type="InterPro" id="IPR013149">
    <property type="entry name" value="ADH-like_C"/>
</dbReference>
<dbReference type="InterPro" id="IPR014188">
    <property type="entry name" value="Acrylyl-CoA_reductase_AcuI"/>
</dbReference>
<name>A0AAX2AIA5_9BACT</name>
<dbReference type="PANTHER" id="PTHR43677">
    <property type="entry name" value="SHORT-CHAIN DEHYDROGENASE/REDUCTASE"/>
    <property type="match status" value="1"/>
</dbReference>
<dbReference type="AlphaFoldDB" id="A0AAX2AIA5"/>